<keyword evidence="3" id="KW-1185">Reference proteome</keyword>
<dbReference type="EMBL" id="JARKIB010000208">
    <property type="protein sequence ID" value="KAJ7723764.1"/>
    <property type="molecule type" value="Genomic_DNA"/>
</dbReference>
<gene>
    <name evidence="2" type="ORF">B0H16DRAFT_1472678</name>
</gene>
<evidence type="ECO:0000313" key="3">
    <source>
        <dbReference type="Proteomes" id="UP001215598"/>
    </source>
</evidence>
<reference evidence="2" key="1">
    <citation type="submission" date="2023-03" db="EMBL/GenBank/DDBJ databases">
        <title>Massive genome expansion in bonnet fungi (Mycena s.s.) driven by repeated elements and novel gene families across ecological guilds.</title>
        <authorList>
            <consortium name="Lawrence Berkeley National Laboratory"/>
            <person name="Harder C.B."/>
            <person name="Miyauchi S."/>
            <person name="Viragh M."/>
            <person name="Kuo A."/>
            <person name="Thoen E."/>
            <person name="Andreopoulos B."/>
            <person name="Lu D."/>
            <person name="Skrede I."/>
            <person name="Drula E."/>
            <person name="Henrissat B."/>
            <person name="Morin E."/>
            <person name="Kohler A."/>
            <person name="Barry K."/>
            <person name="LaButti K."/>
            <person name="Morin E."/>
            <person name="Salamov A."/>
            <person name="Lipzen A."/>
            <person name="Mereny Z."/>
            <person name="Hegedus B."/>
            <person name="Baldrian P."/>
            <person name="Stursova M."/>
            <person name="Weitz H."/>
            <person name="Taylor A."/>
            <person name="Grigoriev I.V."/>
            <person name="Nagy L.G."/>
            <person name="Martin F."/>
            <person name="Kauserud H."/>
        </authorList>
    </citation>
    <scope>NUCLEOTIDE SEQUENCE</scope>
    <source>
        <strain evidence="2">CBHHK182m</strain>
    </source>
</reference>
<feature type="region of interest" description="Disordered" evidence="1">
    <location>
        <begin position="35"/>
        <end position="63"/>
    </location>
</feature>
<comment type="caution">
    <text evidence="2">The sequence shown here is derived from an EMBL/GenBank/DDBJ whole genome shotgun (WGS) entry which is preliminary data.</text>
</comment>
<proteinExistence type="predicted"/>
<sequence>MAPPCAIGRTKSVVPACSSPCRRFKLSTNDALLSTNAAPTTQSSTHPRFPPSHGNRTPSSPSTTAIRFALFGSRPPDTKTERLRVIKRTREWGRVQDRERDVPRAAHSVFAILSRDQRRAEIVLLVFFRPGIGPVALVGTPLEREQEEHRSRLERRMGSTCPACPAENTTVTVTALKVFSAFKGPDMASPELARNSGFSME</sequence>
<name>A0AAD7HM52_9AGAR</name>
<organism evidence="2 3">
    <name type="scientific">Mycena metata</name>
    <dbReference type="NCBI Taxonomy" id="1033252"/>
    <lineage>
        <taxon>Eukaryota</taxon>
        <taxon>Fungi</taxon>
        <taxon>Dikarya</taxon>
        <taxon>Basidiomycota</taxon>
        <taxon>Agaricomycotina</taxon>
        <taxon>Agaricomycetes</taxon>
        <taxon>Agaricomycetidae</taxon>
        <taxon>Agaricales</taxon>
        <taxon>Marasmiineae</taxon>
        <taxon>Mycenaceae</taxon>
        <taxon>Mycena</taxon>
    </lineage>
</organism>
<evidence type="ECO:0000313" key="2">
    <source>
        <dbReference type="EMBL" id="KAJ7723764.1"/>
    </source>
</evidence>
<dbReference type="Proteomes" id="UP001215598">
    <property type="component" value="Unassembled WGS sequence"/>
</dbReference>
<feature type="compositionally biased region" description="Polar residues" evidence="1">
    <location>
        <begin position="54"/>
        <end position="63"/>
    </location>
</feature>
<protein>
    <submittedName>
        <fullName evidence="2">Uncharacterized protein</fullName>
    </submittedName>
</protein>
<dbReference type="AlphaFoldDB" id="A0AAD7HM52"/>
<evidence type="ECO:0000256" key="1">
    <source>
        <dbReference type="SAM" id="MobiDB-lite"/>
    </source>
</evidence>
<feature type="compositionally biased region" description="Polar residues" evidence="1">
    <location>
        <begin position="35"/>
        <end position="46"/>
    </location>
</feature>
<accession>A0AAD7HM52</accession>